<reference evidence="5 6" key="1">
    <citation type="submission" date="2017-11" db="EMBL/GenBank/DDBJ databases">
        <title>Evolution of Phototrophy in the Chloroflexi Phylum Driven by Horizontal Gene Transfer.</title>
        <authorList>
            <person name="Ward L.M."/>
            <person name="Hemp J."/>
            <person name="Shih P.M."/>
            <person name="Mcglynn S.E."/>
            <person name="Fischer W."/>
        </authorList>
    </citation>
    <scope>NUCLEOTIDE SEQUENCE [LARGE SCALE GENOMIC DNA]</scope>
    <source>
        <strain evidence="5">CP2_2F</strain>
    </source>
</reference>
<dbReference type="GO" id="GO:0009331">
    <property type="term" value="C:glycerol-3-phosphate dehydrogenase (FAD) complex"/>
    <property type="evidence" value="ECO:0007669"/>
    <property type="project" value="InterPro"/>
</dbReference>
<evidence type="ECO:0000256" key="2">
    <source>
        <dbReference type="ARBA" id="ARBA00022643"/>
    </source>
</evidence>
<dbReference type="Gene3D" id="3.50.50.60">
    <property type="entry name" value="FAD/NAD(P)-binding domain"/>
    <property type="match status" value="1"/>
</dbReference>
<evidence type="ECO:0000313" key="6">
    <source>
        <dbReference type="Proteomes" id="UP000228921"/>
    </source>
</evidence>
<protein>
    <recommendedName>
        <fullName evidence="4">FAD-dependent oxidoreductase 2 FAD-binding domain-containing protein</fullName>
    </recommendedName>
</protein>
<accession>A0A2M8P076</accession>
<comment type="caution">
    <text evidence="5">The sequence shown here is derived from an EMBL/GenBank/DDBJ whole genome shotgun (WGS) entry which is preliminary data.</text>
</comment>
<keyword evidence="3" id="KW-0560">Oxidoreductase</keyword>
<dbReference type="AlphaFoldDB" id="A0A2M8P076"/>
<dbReference type="GO" id="GO:0004368">
    <property type="term" value="F:glycerol-3-phosphate dehydrogenase (quinone) activity"/>
    <property type="evidence" value="ECO:0007669"/>
    <property type="project" value="InterPro"/>
</dbReference>
<dbReference type="InterPro" id="IPR036188">
    <property type="entry name" value="FAD/NAD-bd_sf"/>
</dbReference>
<evidence type="ECO:0000256" key="3">
    <source>
        <dbReference type="ARBA" id="ARBA00023002"/>
    </source>
</evidence>
<proteinExistence type="predicted"/>
<sequence>MRLACRRHNLRRTPPTSKEANMDDLVIIGAGWAGLSAAAFALHLRPNAKIRVIAQGIGSLVVTPGWLSLLDSAQGDVISAVRDLAARLPEHPYALAGAESLSEAVRLFGQIGAEIGLGYQAEQPLHNKQVFTALGSRQSPAVVPYGYQGAAQAGERPLFVGFEGWRDYYPALSGAHFALIAPPIGERPWDLTPTDYARYFDQPPFRAEVARQVKARLNGATSVAFPAVLGLEHHAETVQTLQERLGVPVFELPTLPPSVPGTRLYNKLRRYLLDRRVRLQVGHPVVRGVCERRRVKGVEVAAAGKPQFFGAKAVILATGNLYGGGLFSDDHGRVWEGIFGIPVQHIADRGKWFSGQMLAPEGHPVHHFGIRANAHLQPLDAEGVPLAENLFAAGHILAHPLGAPSPFETSEGVALATAYRAVQIALAQP</sequence>
<dbReference type="Proteomes" id="UP000228921">
    <property type="component" value="Unassembled WGS sequence"/>
</dbReference>
<evidence type="ECO:0000313" key="5">
    <source>
        <dbReference type="EMBL" id="PJF30948.1"/>
    </source>
</evidence>
<dbReference type="PIRSF" id="PIRSF000141">
    <property type="entry name" value="Anaerobic_G3P_dh"/>
    <property type="match status" value="1"/>
</dbReference>
<dbReference type="InterPro" id="IPR003953">
    <property type="entry name" value="FAD-dep_OxRdtase_2_FAD-bd"/>
</dbReference>
<feature type="domain" description="FAD-dependent oxidoreductase 2 FAD-binding" evidence="4">
    <location>
        <begin position="24"/>
        <end position="168"/>
    </location>
</feature>
<keyword evidence="2" id="KW-0288">FMN</keyword>
<evidence type="ECO:0000256" key="1">
    <source>
        <dbReference type="ARBA" id="ARBA00022630"/>
    </source>
</evidence>
<gene>
    <name evidence="5" type="ORF">CUN51_05545</name>
</gene>
<organism evidence="5 6">
    <name type="scientific">Candidatus Thermofonsia Clade 1 bacterium</name>
    <dbReference type="NCBI Taxonomy" id="2364210"/>
    <lineage>
        <taxon>Bacteria</taxon>
        <taxon>Bacillati</taxon>
        <taxon>Chloroflexota</taxon>
        <taxon>Candidatus Thermofontia</taxon>
        <taxon>Candidatus Thermofonsia Clade 1</taxon>
    </lineage>
</organism>
<dbReference type="Pfam" id="PF00890">
    <property type="entry name" value="FAD_binding_2"/>
    <property type="match status" value="2"/>
</dbReference>
<keyword evidence="1" id="KW-0285">Flavoprotein</keyword>
<name>A0A2M8P076_9CHLR</name>
<dbReference type="InterPro" id="IPR009158">
    <property type="entry name" value="G3P_DH_GlpB_su"/>
</dbReference>
<evidence type="ECO:0000259" key="4">
    <source>
        <dbReference type="Pfam" id="PF00890"/>
    </source>
</evidence>
<dbReference type="EMBL" id="PGTK01000005">
    <property type="protein sequence ID" value="PJF30948.1"/>
    <property type="molecule type" value="Genomic_DNA"/>
</dbReference>
<dbReference type="SUPFAM" id="SSF51905">
    <property type="entry name" value="FAD/NAD(P)-binding domain"/>
    <property type="match status" value="1"/>
</dbReference>
<feature type="domain" description="FAD-dependent oxidoreductase 2 FAD-binding" evidence="4">
    <location>
        <begin position="208"/>
        <end position="398"/>
    </location>
</feature>